<dbReference type="SUPFAM" id="SSF55811">
    <property type="entry name" value="Nudix"/>
    <property type="match status" value="1"/>
</dbReference>
<organism evidence="2 3">
    <name type="scientific">Vandammella animalimorsus</name>
    <dbReference type="NCBI Taxonomy" id="2029117"/>
    <lineage>
        <taxon>Bacteria</taxon>
        <taxon>Pseudomonadati</taxon>
        <taxon>Pseudomonadota</taxon>
        <taxon>Betaproteobacteria</taxon>
        <taxon>Burkholderiales</taxon>
        <taxon>Comamonadaceae</taxon>
        <taxon>Vandammella</taxon>
    </lineage>
</organism>
<dbReference type="EMBL" id="NSJF01000002">
    <property type="protein sequence ID" value="PAT35495.1"/>
    <property type="molecule type" value="Genomic_DNA"/>
</dbReference>
<accession>A0A2A2AAF8</accession>
<comment type="caution">
    <text evidence="2">The sequence shown here is derived from an EMBL/GenBank/DDBJ whole genome shotgun (WGS) entry which is preliminary data.</text>
</comment>
<name>A0A2A2AAF8_9BURK</name>
<gene>
    <name evidence="2" type="ORF">CK620_03725</name>
</gene>
<dbReference type="InterPro" id="IPR036390">
    <property type="entry name" value="WH_DNA-bd_sf"/>
</dbReference>
<proteinExistence type="predicted"/>
<reference evidence="2 3" key="1">
    <citation type="submission" date="2017-08" db="EMBL/GenBank/DDBJ databases">
        <title>WGS of Clinical strains of the CDC Group NO-1 linked to zoonotic infections in humans.</title>
        <authorList>
            <person name="Bernier A.-M."/>
            <person name="Bernard K."/>
        </authorList>
    </citation>
    <scope>NUCLEOTIDE SEQUENCE [LARGE SCALE GENOMIC DNA]</scope>
    <source>
        <strain evidence="2 3">NML03-0146</strain>
    </source>
</reference>
<dbReference type="Gene3D" id="3.90.79.10">
    <property type="entry name" value="Nucleoside Triphosphate Pyrophosphohydrolase"/>
    <property type="match status" value="1"/>
</dbReference>
<protein>
    <recommendedName>
        <fullName evidence="1">NrtR DNA-binding winged helix domain-containing protein</fullName>
    </recommendedName>
</protein>
<dbReference type="InterPro" id="IPR015797">
    <property type="entry name" value="NUDIX_hydrolase-like_dom_sf"/>
</dbReference>
<dbReference type="InterPro" id="IPR054105">
    <property type="entry name" value="WHD_NrtR"/>
</dbReference>
<dbReference type="AlphaFoldDB" id="A0A2A2AAF8"/>
<dbReference type="RefSeq" id="WP_095549570.1">
    <property type="nucleotide sequence ID" value="NZ_NSJF01000002.1"/>
</dbReference>
<dbReference type="Gene3D" id="1.10.10.10">
    <property type="entry name" value="Winged helix-like DNA-binding domain superfamily/Winged helix DNA-binding domain"/>
    <property type="match status" value="1"/>
</dbReference>
<sequence>MPAAPAASHAMQVELVAVLVAVANGQPRIMTTGHGQSLPCGPFTVTHRSLQQGMRAWIESETHHPIGYIEQLYTFADLGRLQHEAHAPGDMAAAMPEARHIAISYLGLTREQATQADSLNTAAEHAAWRNWYDYFPWEDCRSEWALALQQRIAAALHAWCGKAPDGTVRQARQQRADSAFGLGAMPWNEDFVLQRYELLYEAGLVAEAQRSGQSRADNAPLPGLAMRFDHRRILATGMARLRAKLKYRPVVFELMPEHFTLLQLQQAAEAITGRLLHKQNFRRLVEQQQLIEETGAMALGHAGRPAKLFRFRSGVTLERAIAGTKLPVASSLP</sequence>
<evidence type="ECO:0000313" key="3">
    <source>
        <dbReference type="Proteomes" id="UP000217999"/>
    </source>
</evidence>
<evidence type="ECO:0000313" key="2">
    <source>
        <dbReference type="EMBL" id="PAT35495.1"/>
    </source>
</evidence>
<dbReference type="Pfam" id="PF21906">
    <property type="entry name" value="WHD_NrtR"/>
    <property type="match status" value="1"/>
</dbReference>
<dbReference type="SUPFAM" id="SSF46785">
    <property type="entry name" value="Winged helix' DNA-binding domain"/>
    <property type="match status" value="1"/>
</dbReference>
<feature type="domain" description="NrtR DNA-binding winged helix" evidence="1">
    <location>
        <begin position="251"/>
        <end position="311"/>
    </location>
</feature>
<dbReference type="Proteomes" id="UP000217999">
    <property type="component" value="Unassembled WGS sequence"/>
</dbReference>
<dbReference type="InterPro" id="IPR011213">
    <property type="entry name" value="NMN_biosyn"/>
</dbReference>
<dbReference type="PIRSF" id="PIRSF019423">
    <property type="entry name" value="NMN_biosyn"/>
    <property type="match status" value="1"/>
</dbReference>
<dbReference type="InterPro" id="IPR036388">
    <property type="entry name" value="WH-like_DNA-bd_sf"/>
</dbReference>
<evidence type="ECO:0000259" key="1">
    <source>
        <dbReference type="Pfam" id="PF21906"/>
    </source>
</evidence>